<dbReference type="Gene3D" id="3.30.70.20">
    <property type="match status" value="1"/>
</dbReference>
<dbReference type="PROSITE" id="PS51379">
    <property type="entry name" value="4FE4S_FER_2"/>
    <property type="match status" value="1"/>
</dbReference>
<evidence type="ECO:0000256" key="1">
    <source>
        <dbReference type="ARBA" id="ARBA00022723"/>
    </source>
</evidence>
<dbReference type="EMBL" id="CP146609">
    <property type="protein sequence ID" value="WWX20831.1"/>
    <property type="molecule type" value="Genomic_DNA"/>
</dbReference>
<protein>
    <submittedName>
        <fullName evidence="5">Electron transporter RnfC</fullName>
    </submittedName>
</protein>
<proteinExistence type="predicted"/>
<evidence type="ECO:0000259" key="4">
    <source>
        <dbReference type="PROSITE" id="PS51379"/>
    </source>
</evidence>
<dbReference type="SUPFAM" id="SSF142019">
    <property type="entry name" value="Nqo1 FMN-binding domain-like"/>
    <property type="match status" value="1"/>
</dbReference>
<keyword evidence="2" id="KW-0408">Iron</keyword>
<evidence type="ECO:0000313" key="6">
    <source>
        <dbReference type="Proteomes" id="UP001385389"/>
    </source>
</evidence>
<dbReference type="RefSeq" id="WP_338666576.1">
    <property type="nucleotide sequence ID" value="NZ_CP146609.1"/>
</dbReference>
<evidence type="ECO:0000313" key="5">
    <source>
        <dbReference type="EMBL" id="WWX20831.1"/>
    </source>
</evidence>
<dbReference type="InterPro" id="IPR010208">
    <property type="entry name" value="Ion_transpt_RnfC/RsxC"/>
</dbReference>
<dbReference type="InterPro" id="IPR017900">
    <property type="entry name" value="4Fe4S_Fe_S_CS"/>
</dbReference>
<reference evidence="5 6" key="1">
    <citation type="submission" date="2024-03" db="EMBL/GenBank/DDBJ databases">
        <title>Phenotype and Genome Characterization of a Sulfate-Reducing Bacterium Pseudodesulfovibrio sp. strain 5S69, isolated from Petroleum Reservoir in Tatarstan (Russia).</title>
        <authorList>
            <person name="Bidzhieva S.K."/>
            <person name="Kadnikov V."/>
            <person name="Tourova T.P."/>
            <person name="Samigullina S.R."/>
            <person name="Sokolova D.S."/>
            <person name="Poltaraus A.B."/>
            <person name="Avtukh A.N."/>
            <person name="Tereshina V.M."/>
            <person name="Mardanov A.V."/>
            <person name="Nazina T.N."/>
        </authorList>
    </citation>
    <scope>NUCLEOTIDE SEQUENCE [LARGE SCALE GENOMIC DNA]</scope>
    <source>
        <strain evidence="5 6">5S69</strain>
    </source>
</reference>
<dbReference type="Proteomes" id="UP001385389">
    <property type="component" value="Chromosome"/>
</dbReference>
<keyword evidence="6" id="KW-1185">Reference proteome</keyword>
<organism evidence="5 6">
    <name type="scientific">Pseudodesulfovibrio methanolicus</name>
    <dbReference type="NCBI Taxonomy" id="3126690"/>
    <lineage>
        <taxon>Bacteria</taxon>
        <taxon>Pseudomonadati</taxon>
        <taxon>Thermodesulfobacteriota</taxon>
        <taxon>Desulfovibrionia</taxon>
        <taxon>Desulfovibrionales</taxon>
        <taxon>Desulfovibrionaceae</taxon>
    </lineage>
</organism>
<feature type="domain" description="4Fe-4S ferredoxin-type" evidence="4">
    <location>
        <begin position="297"/>
        <end position="327"/>
    </location>
</feature>
<evidence type="ECO:0000256" key="2">
    <source>
        <dbReference type="ARBA" id="ARBA00023004"/>
    </source>
</evidence>
<gene>
    <name evidence="5" type="ORF">V8V93_10210</name>
</gene>
<evidence type="ECO:0000256" key="3">
    <source>
        <dbReference type="ARBA" id="ARBA00023014"/>
    </source>
</evidence>
<dbReference type="InterPro" id="IPR017896">
    <property type="entry name" value="4Fe4S_Fe-S-bd"/>
</dbReference>
<dbReference type="PANTHER" id="PTHR43034">
    <property type="entry name" value="ION-TRANSLOCATING OXIDOREDUCTASE COMPLEX SUBUNIT C"/>
    <property type="match status" value="1"/>
</dbReference>
<dbReference type="InterPro" id="IPR037225">
    <property type="entry name" value="Nuo51_FMN-bd_sf"/>
</dbReference>
<accession>A0ABZ2IQ26</accession>
<dbReference type="PROSITE" id="PS00198">
    <property type="entry name" value="4FE4S_FER_1"/>
    <property type="match status" value="1"/>
</dbReference>
<dbReference type="PANTHER" id="PTHR43034:SF2">
    <property type="entry name" value="ION-TRANSLOCATING OXIDOREDUCTASE COMPLEX SUBUNIT C"/>
    <property type="match status" value="1"/>
</dbReference>
<dbReference type="SUPFAM" id="SSF46548">
    <property type="entry name" value="alpha-helical ferredoxin"/>
    <property type="match status" value="1"/>
</dbReference>
<keyword evidence="3" id="KW-0411">Iron-sulfur</keyword>
<name>A0ABZ2IQ26_9BACT</name>
<keyword evidence="1" id="KW-0479">Metal-binding</keyword>
<sequence length="382" mass="40989">MLKIHYSLDFELTNSIRDMALPEELHIQVRNLILKTKKGSVLTKGDVIAEHPAPGGGAFHAAAGGKVTGVNYHNLVVNCTGGDETVSPVDVNSMGKGTELLRTLQSLGVDVAPLTGKAEVLVINGLNPEPGVSVAQQLLRDGREELRAGVALARKLLSPNRAVLAVPKGEQVAIHGAETVGIRAKYPYSLDALVVRAVTGKEFPEGTRVINVMDLYDLGRVALTGLPITETLMTIAGHNYRVPIGTPVRHILDLLGLVAGPGDTIVLGGPFRGEAIYSLDEGVKKTDYGLFITSSDAIPAVQDAACINCGECVLQCPARVQPHLISRCAEYERFEEAERYGLNSCFECGLCAFNCFARRPLLQYIRFAKAQLKAKGQQDAQV</sequence>